<dbReference type="GO" id="GO:0017168">
    <property type="term" value="F:5-oxoprolinase (ATP-hydrolyzing) activity"/>
    <property type="evidence" value="ECO:0007669"/>
    <property type="project" value="TreeGrafter"/>
</dbReference>
<evidence type="ECO:0000259" key="2">
    <source>
        <dbReference type="Pfam" id="PF02538"/>
    </source>
</evidence>
<comment type="caution">
    <text evidence="3">The sequence shown here is derived from an EMBL/GenBank/DDBJ whole genome shotgun (WGS) entry which is preliminary data.</text>
</comment>
<dbReference type="AlphaFoldDB" id="A0AA35QSN9"/>
<gene>
    <name evidence="3" type="ORF">GBAR_LOCUS248</name>
</gene>
<evidence type="ECO:0000313" key="3">
    <source>
        <dbReference type="EMBL" id="CAI7989554.1"/>
    </source>
</evidence>
<organism evidence="3 4">
    <name type="scientific">Geodia barretti</name>
    <name type="common">Barrett's horny sponge</name>
    <dbReference type="NCBI Taxonomy" id="519541"/>
    <lineage>
        <taxon>Eukaryota</taxon>
        <taxon>Metazoa</taxon>
        <taxon>Porifera</taxon>
        <taxon>Demospongiae</taxon>
        <taxon>Heteroscleromorpha</taxon>
        <taxon>Tetractinellida</taxon>
        <taxon>Astrophorina</taxon>
        <taxon>Geodiidae</taxon>
        <taxon>Geodia</taxon>
    </lineage>
</organism>
<dbReference type="PANTHER" id="PTHR11365:SF23">
    <property type="entry name" value="HYPOTHETICAL 5-OXOPROLINASE (EUROFUNG)-RELATED"/>
    <property type="match status" value="1"/>
</dbReference>
<dbReference type="InterPro" id="IPR003692">
    <property type="entry name" value="Hydantoinase_B"/>
</dbReference>
<feature type="compositionally biased region" description="Gly residues" evidence="1">
    <location>
        <begin position="518"/>
        <end position="529"/>
    </location>
</feature>
<dbReference type="GO" id="GO:0006749">
    <property type="term" value="P:glutathione metabolic process"/>
    <property type="evidence" value="ECO:0007669"/>
    <property type="project" value="TreeGrafter"/>
</dbReference>
<feature type="region of interest" description="Disordered" evidence="1">
    <location>
        <begin position="517"/>
        <end position="536"/>
    </location>
</feature>
<feature type="domain" description="Hydantoinase B/oxoprolinase" evidence="2">
    <location>
        <begin position="4"/>
        <end position="526"/>
    </location>
</feature>
<protein>
    <submittedName>
        <fullName evidence="3">Uncharacterized protein MJ0963</fullName>
    </submittedName>
</protein>
<dbReference type="GO" id="GO:0005829">
    <property type="term" value="C:cytosol"/>
    <property type="evidence" value="ECO:0007669"/>
    <property type="project" value="TreeGrafter"/>
</dbReference>
<dbReference type="Pfam" id="PF02538">
    <property type="entry name" value="Hydantoinase_B"/>
    <property type="match status" value="1"/>
</dbReference>
<dbReference type="InterPro" id="IPR045079">
    <property type="entry name" value="Oxoprolinase-like"/>
</dbReference>
<dbReference type="Proteomes" id="UP001174909">
    <property type="component" value="Unassembled WGS sequence"/>
</dbReference>
<dbReference type="EMBL" id="CASHTH010000031">
    <property type="protein sequence ID" value="CAI7989554.1"/>
    <property type="molecule type" value="Genomic_DNA"/>
</dbReference>
<reference evidence="3" key="1">
    <citation type="submission" date="2023-03" db="EMBL/GenBank/DDBJ databases">
        <authorList>
            <person name="Steffen K."/>
            <person name="Cardenas P."/>
        </authorList>
    </citation>
    <scope>NUCLEOTIDE SEQUENCE</scope>
</reference>
<name>A0AA35QSN9_GEOBA</name>
<evidence type="ECO:0000313" key="4">
    <source>
        <dbReference type="Proteomes" id="UP001174909"/>
    </source>
</evidence>
<keyword evidence="4" id="KW-1185">Reference proteome</keyword>
<evidence type="ECO:0000256" key="1">
    <source>
        <dbReference type="SAM" id="MobiDB-lite"/>
    </source>
</evidence>
<accession>A0AA35QSN9</accession>
<proteinExistence type="predicted"/>
<sequence>MSVDAISLEVFKNMFISVSEEMGVALQRTSYSTNMKERQDFSCALFNPQAEMVAQAAHQPVHLGAMPASVQAALQTFPRGLRQGDIVILNDPYLGGSHLPDITLVAPAFIETDGAKTLIGYVSNRGHHSDVGGMAPGSMPLSTELYQEGLIIPPLKLSRGGRLNQEIIALICRNSRTPDDRRGDLAAQIASIRVGEKRLTEIAERYGLPDTHEHMDALLDYSERLTRRAIAEIPNGTYRVTDYMDDDGLTQEPVVIKVAVTVEDDRMTIDFTGTADHRPGCINAPRAVTVSASLYVIRCVVGSEAPANQGCLRPVEVITPRGSLVDPLPQRGVAGGNVETSQRITDVLLAAMSQALPDRIPASSQGTMNNMIIGGHDISRDKPYVYYETIGGGMGARPDKDGISGIHTHMTNTLNTPVEALEFAFPLRLRRYSLRRGSGGDGLHRGGDGLVREVEFLSPARVTVLSERRRFAPPGYYGGHHGHQGENVLLRGGYEEVHLAGKETLDVEAGDILSIRTPGGGGWGAPAGGEGHDHQR</sequence>
<dbReference type="PANTHER" id="PTHR11365">
    <property type="entry name" value="5-OXOPROLINASE RELATED"/>
    <property type="match status" value="1"/>
</dbReference>